<evidence type="ECO:0008006" key="3">
    <source>
        <dbReference type="Google" id="ProtNLM"/>
    </source>
</evidence>
<evidence type="ECO:0000313" key="1">
    <source>
        <dbReference type="EMBL" id="OGF83184.1"/>
    </source>
</evidence>
<organism evidence="1 2">
    <name type="scientific">Candidatus Giovannonibacteria bacterium RIFCSPLOWO2_01_FULL_46_13</name>
    <dbReference type="NCBI Taxonomy" id="1798352"/>
    <lineage>
        <taxon>Bacteria</taxon>
        <taxon>Candidatus Giovannoniibacteriota</taxon>
    </lineage>
</organism>
<dbReference type="AlphaFoldDB" id="A0A1F5X5M6"/>
<protein>
    <recommendedName>
        <fullName evidence="3">Type II secretion system protein GspI C-terminal domain-containing protein</fullName>
    </recommendedName>
</protein>
<proteinExistence type="predicted"/>
<dbReference type="EMBL" id="MFIE01000005">
    <property type="protein sequence ID" value="OGF83184.1"/>
    <property type="molecule type" value="Genomic_DNA"/>
</dbReference>
<sequence length="167" mass="17993">MKGFSLLETIVAISILVLGILGPLAVATQALSRASITENEIIAYNLAEEGLEFIINKKESNSFSNISWLTGIDGSGGCHNANGCYVDALNGTITGCSSTCPFVKFDSSSGIYNNVSGTDTIFIRRVLLEPVGSPPASDERRLRVIVSWSERFGPTRNVILTHHIFNN</sequence>
<comment type="caution">
    <text evidence="1">The sequence shown here is derived from an EMBL/GenBank/DDBJ whole genome shotgun (WGS) entry which is preliminary data.</text>
</comment>
<name>A0A1F5X5M6_9BACT</name>
<dbReference type="Proteomes" id="UP000178684">
    <property type="component" value="Unassembled WGS sequence"/>
</dbReference>
<gene>
    <name evidence="1" type="ORF">A3B18_00535</name>
</gene>
<accession>A0A1F5X5M6</accession>
<evidence type="ECO:0000313" key="2">
    <source>
        <dbReference type="Proteomes" id="UP000178684"/>
    </source>
</evidence>
<reference evidence="1 2" key="1">
    <citation type="journal article" date="2016" name="Nat. Commun.">
        <title>Thousands of microbial genomes shed light on interconnected biogeochemical processes in an aquifer system.</title>
        <authorList>
            <person name="Anantharaman K."/>
            <person name="Brown C.T."/>
            <person name="Hug L.A."/>
            <person name="Sharon I."/>
            <person name="Castelle C.J."/>
            <person name="Probst A.J."/>
            <person name="Thomas B.C."/>
            <person name="Singh A."/>
            <person name="Wilkins M.J."/>
            <person name="Karaoz U."/>
            <person name="Brodie E.L."/>
            <person name="Williams K.H."/>
            <person name="Hubbard S.S."/>
            <person name="Banfield J.F."/>
        </authorList>
    </citation>
    <scope>NUCLEOTIDE SEQUENCE [LARGE SCALE GENOMIC DNA]</scope>
</reference>